<dbReference type="SFLD" id="SFLDG01021">
    <property type="entry name" value="Trichodiene_Synthase_Like"/>
    <property type="match status" value="1"/>
</dbReference>
<dbReference type="InterPro" id="IPR008949">
    <property type="entry name" value="Isoprenoid_synthase_dom_sf"/>
</dbReference>
<dbReference type="GO" id="GO:0016838">
    <property type="term" value="F:carbon-oxygen lyase activity, acting on phosphates"/>
    <property type="evidence" value="ECO:0007669"/>
    <property type="project" value="InterPro"/>
</dbReference>
<evidence type="ECO:0000313" key="4">
    <source>
        <dbReference type="Proteomes" id="UP000605986"/>
    </source>
</evidence>
<accession>A0A8H4KFR6</accession>
<evidence type="ECO:0000256" key="1">
    <source>
        <dbReference type="ARBA" id="ARBA00007946"/>
    </source>
</evidence>
<keyword evidence="2" id="KW-0456">Lyase</keyword>
<organism evidence="3 4">
    <name type="scientific">Fusarium austroafricanum</name>
    <dbReference type="NCBI Taxonomy" id="2364996"/>
    <lineage>
        <taxon>Eukaryota</taxon>
        <taxon>Fungi</taxon>
        <taxon>Dikarya</taxon>
        <taxon>Ascomycota</taxon>
        <taxon>Pezizomycotina</taxon>
        <taxon>Sordariomycetes</taxon>
        <taxon>Hypocreomycetidae</taxon>
        <taxon>Hypocreales</taxon>
        <taxon>Nectriaceae</taxon>
        <taxon>Fusarium</taxon>
        <taxon>Fusarium concolor species complex</taxon>
    </lineage>
</organism>
<keyword evidence="4" id="KW-1185">Reference proteome</keyword>
<dbReference type="EMBL" id="JAADJG010000278">
    <property type="protein sequence ID" value="KAF4449577.1"/>
    <property type="molecule type" value="Genomic_DNA"/>
</dbReference>
<dbReference type="Pfam" id="PF06330">
    <property type="entry name" value="TRI5"/>
    <property type="match status" value="1"/>
</dbReference>
<comment type="similarity">
    <text evidence="1">Belongs to the trichodiene synthase family.</text>
</comment>
<comment type="caution">
    <text evidence="3">The sequence shown here is derived from an EMBL/GenBank/DDBJ whole genome shotgun (WGS) entry which is preliminary data.</text>
</comment>
<gene>
    <name evidence="3" type="ORF">F53441_7144</name>
</gene>
<dbReference type="InterPro" id="IPR024652">
    <property type="entry name" value="Trichodiene_synth"/>
</dbReference>
<dbReference type="Proteomes" id="UP000605986">
    <property type="component" value="Unassembled WGS sequence"/>
</dbReference>
<proteinExistence type="inferred from homology"/>
<dbReference type="SFLD" id="SFLDS00005">
    <property type="entry name" value="Isoprenoid_Synthase_Type_I"/>
    <property type="match status" value="1"/>
</dbReference>
<dbReference type="Gene3D" id="1.10.600.10">
    <property type="entry name" value="Farnesyl Diphosphate Synthase"/>
    <property type="match status" value="1"/>
</dbReference>
<dbReference type="SUPFAM" id="SSF48576">
    <property type="entry name" value="Terpenoid synthases"/>
    <property type="match status" value="1"/>
</dbReference>
<name>A0A8H4KFR6_9HYPO</name>
<protein>
    <submittedName>
        <fullName evidence="3">Longiborneol synthase</fullName>
    </submittedName>
</protein>
<evidence type="ECO:0000256" key="2">
    <source>
        <dbReference type="ARBA" id="ARBA00023239"/>
    </source>
</evidence>
<evidence type="ECO:0000313" key="3">
    <source>
        <dbReference type="EMBL" id="KAF4449577.1"/>
    </source>
</evidence>
<dbReference type="AlphaFoldDB" id="A0A8H4KFR6"/>
<dbReference type="OrthoDB" id="2998174at2759"/>
<reference evidence="3" key="1">
    <citation type="submission" date="2020-01" db="EMBL/GenBank/DDBJ databases">
        <title>Identification and distribution of gene clusters putatively required for synthesis of sphingolipid metabolism inhibitors in phylogenetically diverse species of the filamentous fungus Fusarium.</title>
        <authorList>
            <person name="Kim H.-S."/>
            <person name="Busman M."/>
            <person name="Brown D.W."/>
            <person name="Divon H."/>
            <person name="Uhlig S."/>
            <person name="Proctor R.H."/>
        </authorList>
    </citation>
    <scope>NUCLEOTIDE SEQUENCE</scope>
    <source>
        <strain evidence="3">NRRL 53441</strain>
    </source>
</reference>
<sequence>MGPTLSTLHYQLLSPLPVKPSPDDPIQKYQSKPEDLQSFIQPLITSFANEIGYAPLSKTSNDALWKAMRAYADKTGVPYEEGSHSWLMFKVGYMYPVVCFPHHPFEVQLYVGIYSWLGLLLDDEAGTYLDEFQMFHERFCADEKQPIPLLQGWADLMKLTFKYWDPIVANFIVSSSLNFLNSNALEARKEFTGIQRTKAGGSWAWFMRDKDGVGEAYAWFTFPKTMCPDISCFMEMIPDLSAWIGLTNDILSFYKEEKAGETHNYIHTKGWYEDKDAQTVFEDIVADVTTKTEQMRLVLKGREPYLKLLNSHVLGYIAFHKLNSRYRLWEVGLGEDATDRTLEDA</sequence>